<feature type="compositionally biased region" description="Polar residues" evidence="1">
    <location>
        <begin position="61"/>
        <end position="70"/>
    </location>
</feature>
<organism evidence="2 3">
    <name type="scientific">Plasmodium vivax (strain Brazil I)</name>
    <dbReference type="NCBI Taxonomy" id="1033975"/>
    <lineage>
        <taxon>Eukaryota</taxon>
        <taxon>Sar</taxon>
        <taxon>Alveolata</taxon>
        <taxon>Apicomplexa</taxon>
        <taxon>Aconoidasida</taxon>
        <taxon>Haemosporida</taxon>
        <taxon>Plasmodiidae</taxon>
        <taxon>Plasmodium</taxon>
        <taxon>Plasmodium (Plasmodium)</taxon>
    </lineage>
</organism>
<name>A0A0J9SVN2_PLAV1</name>
<dbReference type="Proteomes" id="UP000053327">
    <property type="component" value="Unassembled WGS sequence"/>
</dbReference>
<dbReference type="EMBL" id="KQ234811">
    <property type="protein sequence ID" value="KMZ86914.1"/>
    <property type="molecule type" value="Genomic_DNA"/>
</dbReference>
<evidence type="ECO:0000256" key="1">
    <source>
        <dbReference type="SAM" id="MobiDB-lite"/>
    </source>
</evidence>
<feature type="region of interest" description="Disordered" evidence="1">
    <location>
        <begin position="43"/>
        <end position="80"/>
    </location>
</feature>
<proteinExistence type="predicted"/>
<gene>
    <name evidence="2" type="ORF">PVBG_02755</name>
</gene>
<protein>
    <submittedName>
        <fullName evidence="2">Uncharacterized protein</fullName>
    </submittedName>
</protein>
<accession>A0A0J9SVN2</accession>
<reference evidence="2 3" key="1">
    <citation type="submission" date="2011-08" db="EMBL/GenBank/DDBJ databases">
        <title>The Genome Sequence of Plasmodium vivax Brazil I.</title>
        <authorList>
            <consortium name="The Broad Institute Genome Sequencing Platform"/>
            <consortium name="The Broad Institute Genome Sequencing Center for Infectious Disease"/>
            <person name="Neafsey D."/>
            <person name="Carlton J."/>
            <person name="Barnwell J."/>
            <person name="Collins W."/>
            <person name="Escalante A."/>
            <person name="Mullikin J."/>
            <person name="Saul A."/>
            <person name="Guigo R."/>
            <person name="Camara F."/>
            <person name="Young S.K."/>
            <person name="Zeng Q."/>
            <person name="Gargeya S."/>
            <person name="Fitzgerald M."/>
            <person name="Haas B."/>
            <person name="Abouelleil A."/>
            <person name="Alvarado L."/>
            <person name="Arachchi H.M."/>
            <person name="Berlin A."/>
            <person name="Brown A."/>
            <person name="Chapman S.B."/>
            <person name="Chen Z."/>
            <person name="Dunbar C."/>
            <person name="Freedman E."/>
            <person name="Gearin G."/>
            <person name="Gellesch M."/>
            <person name="Goldberg J."/>
            <person name="Griggs A."/>
            <person name="Gujja S."/>
            <person name="Heiman D."/>
            <person name="Howarth C."/>
            <person name="Larson L."/>
            <person name="Lui A."/>
            <person name="MacDonald P.J.P."/>
            <person name="Montmayeur A."/>
            <person name="Murphy C."/>
            <person name="Neiman D."/>
            <person name="Pearson M."/>
            <person name="Priest M."/>
            <person name="Roberts A."/>
            <person name="Saif S."/>
            <person name="Shea T."/>
            <person name="Shenoy N."/>
            <person name="Sisk P."/>
            <person name="Stolte C."/>
            <person name="Sykes S."/>
            <person name="Wortman J."/>
            <person name="Nusbaum C."/>
            <person name="Birren B."/>
        </authorList>
    </citation>
    <scope>NUCLEOTIDE SEQUENCE [LARGE SCALE GENOMIC DNA]</scope>
    <source>
        <strain evidence="2 3">Brazil I</strain>
    </source>
</reference>
<evidence type="ECO:0000313" key="3">
    <source>
        <dbReference type="Proteomes" id="UP000053327"/>
    </source>
</evidence>
<sequence length="80" mass="8691">MENTFDYNQIDVDDFDDFYNFCTLKGKKKNGKKIAEQFFQTGGESGADVVDGGEGGEDGTDNSSVDTTTVYKEGSKKKAG</sequence>
<dbReference type="AlphaFoldDB" id="A0A0J9SVN2"/>
<evidence type="ECO:0000313" key="2">
    <source>
        <dbReference type="EMBL" id="KMZ86914.1"/>
    </source>
</evidence>